<protein>
    <submittedName>
        <fullName evidence="2">Gallate 1-beta-glucosyltransferase</fullName>
    </submittedName>
</protein>
<feature type="region of interest" description="Disordered" evidence="1">
    <location>
        <begin position="90"/>
        <end position="113"/>
    </location>
</feature>
<keyword evidence="3" id="KW-1185">Reference proteome</keyword>
<dbReference type="SUPFAM" id="SSF53756">
    <property type="entry name" value="UDP-Glycosyltransferase/glycogen phosphorylase"/>
    <property type="match status" value="1"/>
</dbReference>
<reference evidence="2" key="1">
    <citation type="submission" date="2020-06" db="EMBL/GenBank/DDBJ databases">
        <authorList>
            <person name="Li T."/>
            <person name="Hu X."/>
            <person name="Zhang T."/>
            <person name="Song X."/>
            <person name="Zhang H."/>
            <person name="Dai N."/>
            <person name="Sheng W."/>
            <person name="Hou X."/>
            <person name="Wei L."/>
        </authorList>
    </citation>
    <scope>NUCLEOTIDE SEQUENCE</scope>
    <source>
        <strain evidence="2">K16</strain>
        <tissue evidence="2">Leaf</tissue>
    </source>
</reference>
<dbReference type="Gene3D" id="3.40.50.2000">
    <property type="entry name" value="Glycogen Phosphorylase B"/>
    <property type="match status" value="1"/>
</dbReference>
<gene>
    <name evidence="2" type="ORF">Sango_3053100</name>
</gene>
<name>A0AAE1TAN6_9LAMI</name>
<reference evidence="2" key="2">
    <citation type="journal article" date="2024" name="Plant">
        <title>Genomic evolution and insights into agronomic trait innovations of Sesamum species.</title>
        <authorList>
            <person name="Miao H."/>
            <person name="Wang L."/>
            <person name="Qu L."/>
            <person name="Liu H."/>
            <person name="Sun Y."/>
            <person name="Le M."/>
            <person name="Wang Q."/>
            <person name="Wei S."/>
            <person name="Zheng Y."/>
            <person name="Lin W."/>
            <person name="Duan Y."/>
            <person name="Cao H."/>
            <person name="Xiong S."/>
            <person name="Wang X."/>
            <person name="Wei L."/>
            <person name="Li C."/>
            <person name="Ma Q."/>
            <person name="Ju M."/>
            <person name="Zhao R."/>
            <person name="Li G."/>
            <person name="Mu C."/>
            <person name="Tian Q."/>
            <person name="Mei H."/>
            <person name="Zhang T."/>
            <person name="Gao T."/>
            <person name="Zhang H."/>
        </authorList>
    </citation>
    <scope>NUCLEOTIDE SEQUENCE</scope>
    <source>
        <strain evidence="2">K16</strain>
    </source>
</reference>
<evidence type="ECO:0000256" key="1">
    <source>
        <dbReference type="SAM" id="MobiDB-lite"/>
    </source>
</evidence>
<dbReference type="AlphaFoldDB" id="A0AAE1TAN6"/>
<evidence type="ECO:0000313" key="3">
    <source>
        <dbReference type="Proteomes" id="UP001289374"/>
    </source>
</evidence>
<sequence length="113" mass="12439">MSSLSHEPDHVTVQNIHIFMVSFPGQGHITPLLRLGKRLANFGLFISFATPDFAGVSIKRVSAIKDGEPIPCGRGMIRFEFFDDGWDFNNPNGTTSTPTSNSWSGWAGKNSLR</sequence>
<organism evidence="2 3">
    <name type="scientific">Sesamum angolense</name>
    <dbReference type="NCBI Taxonomy" id="2727404"/>
    <lineage>
        <taxon>Eukaryota</taxon>
        <taxon>Viridiplantae</taxon>
        <taxon>Streptophyta</taxon>
        <taxon>Embryophyta</taxon>
        <taxon>Tracheophyta</taxon>
        <taxon>Spermatophyta</taxon>
        <taxon>Magnoliopsida</taxon>
        <taxon>eudicotyledons</taxon>
        <taxon>Gunneridae</taxon>
        <taxon>Pentapetalae</taxon>
        <taxon>asterids</taxon>
        <taxon>lamiids</taxon>
        <taxon>Lamiales</taxon>
        <taxon>Pedaliaceae</taxon>
        <taxon>Sesamum</taxon>
    </lineage>
</organism>
<dbReference type="Proteomes" id="UP001289374">
    <property type="component" value="Unassembled WGS sequence"/>
</dbReference>
<feature type="compositionally biased region" description="Low complexity" evidence="1">
    <location>
        <begin position="90"/>
        <end position="106"/>
    </location>
</feature>
<dbReference type="EMBL" id="JACGWL010000098">
    <property type="protein sequence ID" value="KAK4384515.1"/>
    <property type="molecule type" value="Genomic_DNA"/>
</dbReference>
<accession>A0AAE1TAN6</accession>
<evidence type="ECO:0000313" key="2">
    <source>
        <dbReference type="EMBL" id="KAK4384515.1"/>
    </source>
</evidence>
<comment type="caution">
    <text evidence="2">The sequence shown here is derived from an EMBL/GenBank/DDBJ whole genome shotgun (WGS) entry which is preliminary data.</text>
</comment>
<proteinExistence type="predicted"/>